<comment type="caution">
    <text evidence="11">The sequence shown here is derived from an EMBL/GenBank/DDBJ whole genome shotgun (WGS) entry which is preliminary data.</text>
</comment>
<dbReference type="NCBIfam" id="TIGR01697">
    <property type="entry name" value="PNPH-PUNA-XAPA"/>
    <property type="match status" value="1"/>
</dbReference>
<feature type="coiled-coil region" evidence="9">
    <location>
        <begin position="238"/>
        <end position="265"/>
    </location>
</feature>
<dbReference type="CDD" id="cd09009">
    <property type="entry name" value="PNP-EcPNPII_like"/>
    <property type="match status" value="1"/>
</dbReference>
<dbReference type="PANTHER" id="PTHR11904:SF9">
    <property type="entry name" value="PURINE NUCLEOSIDE PHOSPHORYLASE-RELATED"/>
    <property type="match status" value="1"/>
</dbReference>
<feature type="binding site" evidence="8">
    <location>
        <position position="210"/>
    </location>
    <ligand>
        <name>phosphate</name>
        <dbReference type="ChEBI" id="CHEBI:43474"/>
    </ligand>
</feature>
<feature type="binding site" evidence="8">
    <location>
        <position position="59"/>
    </location>
    <ligand>
        <name>phosphate</name>
        <dbReference type="ChEBI" id="CHEBI:43474"/>
    </ligand>
</feature>
<dbReference type="AlphaFoldDB" id="A0A4R3YYT4"/>
<dbReference type="EC" id="2.4.2.1" evidence="7"/>
<evidence type="ECO:0000256" key="1">
    <source>
        <dbReference type="ARBA" id="ARBA00002678"/>
    </source>
</evidence>
<feature type="binding site" evidence="8">
    <location>
        <position position="28"/>
    </location>
    <ligand>
        <name>phosphate</name>
        <dbReference type="ChEBI" id="CHEBI:43474"/>
    </ligand>
</feature>
<dbReference type="PANTHER" id="PTHR11904">
    <property type="entry name" value="METHYLTHIOADENOSINE/PURINE NUCLEOSIDE PHOSPHORYLASE"/>
    <property type="match status" value="1"/>
</dbReference>
<organism evidence="11 12">
    <name type="scientific">Longibaculum muris</name>
    <dbReference type="NCBI Taxonomy" id="1796628"/>
    <lineage>
        <taxon>Bacteria</taxon>
        <taxon>Bacillati</taxon>
        <taxon>Bacillota</taxon>
        <taxon>Erysipelotrichia</taxon>
        <taxon>Erysipelotrichales</taxon>
        <taxon>Coprobacillaceae</taxon>
        <taxon>Longibaculum</taxon>
    </lineage>
</organism>
<evidence type="ECO:0000313" key="12">
    <source>
        <dbReference type="Proteomes" id="UP000295515"/>
    </source>
</evidence>
<feature type="domain" description="Nucleoside phosphorylase" evidence="10">
    <location>
        <begin position="21"/>
        <end position="268"/>
    </location>
</feature>
<feature type="binding site" evidence="8">
    <location>
        <position position="111"/>
    </location>
    <ligand>
        <name>phosphate</name>
        <dbReference type="ChEBI" id="CHEBI:43474"/>
    </ligand>
</feature>
<keyword evidence="4 7" id="KW-0328">Glycosyltransferase</keyword>
<dbReference type="GO" id="GO:0004731">
    <property type="term" value="F:purine-nucleoside phosphorylase activity"/>
    <property type="evidence" value="ECO:0007669"/>
    <property type="project" value="UniProtKB-EC"/>
</dbReference>
<dbReference type="InterPro" id="IPR035994">
    <property type="entry name" value="Nucleoside_phosphorylase_sf"/>
</dbReference>
<dbReference type="GO" id="GO:0009116">
    <property type="term" value="P:nucleoside metabolic process"/>
    <property type="evidence" value="ECO:0007669"/>
    <property type="project" value="InterPro"/>
</dbReference>
<sequence length="270" mass="29672">MYKQINEAYKYIFEQYSHPIDIAIILGSGLGPLADEIENPVIIDYQDIPFFPKSTIPGHEGKLYIGKIAGKTVCAMKGRFHYYEGHDMDIVTLPVRVFAKLGIKYLFVTNACGGIRDDLNPGQITLISDHIGFMAPSPLRGPNLDEFGPRFKDMTEVYSKELQAIAKTAAQKTNVQLKEGVYCFFKGPMFETPAEIRALKAIGADMVGMSTVPEAIVARHSGMTTLGISLVTNKAAGLGNSELDHKEVMEAANNAEENLVKLVKQIIADM</sequence>
<evidence type="ECO:0000256" key="4">
    <source>
        <dbReference type="ARBA" id="ARBA00022676"/>
    </source>
</evidence>
<keyword evidence="5 7" id="KW-0808">Transferase</keyword>
<comment type="pathway">
    <text evidence="2 7">Purine metabolism; purine nucleoside salvage.</text>
</comment>
<evidence type="ECO:0000256" key="8">
    <source>
        <dbReference type="PIRSR" id="PIRSR000477-2"/>
    </source>
</evidence>
<evidence type="ECO:0000256" key="9">
    <source>
        <dbReference type="SAM" id="Coils"/>
    </source>
</evidence>
<evidence type="ECO:0000256" key="3">
    <source>
        <dbReference type="ARBA" id="ARBA00006751"/>
    </source>
</evidence>
<proteinExistence type="inferred from homology"/>
<dbReference type="RefSeq" id="WP_066448075.1">
    <property type="nucleotide sequence ID" value="NZ_CAUWFI010000015.1"/>
</dbReference>
<feature type="binding site" evidence="8">
    <location>
        <position position="191"/>
    </location>
    <ligand>
        <name>a purine D-ribonucleoside</name>
        <dbReference type="ChEBI" id="CHEBI:142355"/>
    </ligand>
</feature>
<keyword evidence="9" id="KW-0175">Coiled coil</keyword>
<protein>
    <recommendedName>
        <fullName evidence="7">Purine nucleoside phosphorylase</fullName>
        <ecNumber evidence="7">2.4.2.1</ecNumber>
    </recommendedName>
    <alternativeName>
        <fullName evidence="7">Inosine-guanosine phosphorylase</fullName>
    </alternativeName>
</protein>
<dbReference type="InterPro" id="IPR011270">
    <property type="entry name" value="Pur_Nuc_Pase_Ino/Guo-sp"/>
</dbReference>
<dbReference type="InterPro" id="IPR000845">
    <property type="entry name" value="Nucleoside_phosphorylase_d"/>
</dbReference>
<feature type="binding site" evidence="8">
    <location>
        <begin position="79"/>
        <end position="81"/>
    </location>
    <ligand>
        <name>phosphate</name>
        <dbReference type="ChEBI" id="CHEBI:43474"/>
    </ligand>
</feature>
<dbReference type="Pfam" id="PF01048">
    <property type="entry name" value="PNP_UDP_1"/>
    <property type="match status" value="1"/>
</dbReference>
<dbReference type="PIRSF" id="PIRSF000477">
    <property type="entry name" value="PurNPase"/>
    <property type="match status" value="1"/>
</dbReference>
<comment type="similarity">
    <text evidence="3 7">Belongs to the PNP/MTAP phosphorylase family.</text>
</comment>
<evidence type="ECO:0000259" key="10">
    <source>
        <dbReference type="Pfam" id="PF01048"/>
    </source>
</evidence>
<dbReference type="NCBIfam" id="NF006054">
    <property type="entry name" value="PRK08202.1"/>
    <property type="match status" value="1"/>
</dbReference>
<evidence type="ECO:0000313" key="11">
    <source>
        <dbReference type="EMBL" id="TCV96533.1"/>
    </source>
</evidence>
<gene>
    <name evidence="11" type="ORF">EDD60_11629</name>
</gene>
<dbReference type="NCBIfam" id="TIGR01700">
    <property type="entry name" value="PNPH"/>
    <property type="match status" value="1"/>
</dbReference>
<dbReference type="EMBL" id="SMCQ01000016">
    <property type="protein sequence ID" value="TCV96533.1"/>
    <property type="molecule type" value="Genomic_DNA"/>
</dbReference>
<dbReference type="Gene3D" id="3.40.50.1580">
    <property type="entry name" value="Nucleoside phosphorylase domain"/>
    <property type="match status" value="1"/>
</dbReference>
<evidence type="ECO:0000256" key="5">
    <source>
        <dbReference type="ARBA" id="ARBA00022679"/>
    </source>
</evidence>
<reference evidence="11 12" key="1">
    <citation type="submission" date="2019-03" db="EMBL/GenBank/DDBJ databases">
        <title>Genomic Encyclopedia of Type Strains, Phase IV (KMG-IV): sequencing the most valuable type-strain genomes for metagenomic binning, comparative biology and taxonomic classification.</title>
        <authorList>
            <person name="Goeker M."/>
        </authorList>
    </citation>
    <scope>NUCLEOTIDE SEQUENCE [LARGE SCALE GENOMIC DNA]</scope>
    <source>
        <strain evidence="11 12">DSM 29487</strain>
    </source>
</reference>
<evidence type="ECO:0000256" key="6">
    <source>
        <dbReference type="ARBA" id="ARBA00048556"/>
    </source>
</evidence>
<evidence type="ECO:0000256" key="2">
    <source>
        <dbReference type="ARBA" id="ARBA00005058"/>
    </source>
</evidence>
<dbReference type="UniPathway" id="UPA00606"/>
<dbReference type="GeneID" id="98915948"/>
<name>A0A4R3YYT4_9FIRM</name>
<dbReference type="InterPro" id="IPR011268">
    <property type="entry name" value="Purine_phosphorylase"/>
</dbReference>
<comment type="function">
    <text evidence="1">The purine nucleoside phosphorylases catalyze the phosphorolytic breakdown of the N-glycosidic bond in the beta-(deoxy)ribonucleoside molecules, with the formation of the corresponding free purine bases and pentose-1-phosphate. Cleaves guanosine, inosine, 2'-deoxyguanosine and 2'-deoxyinosine.</text>
</comment>
<comment type="catalytic activity">
    <reaction evidence="6">
        <text>a purine 2'-deoxy-D-ribonucleoside + phosphate = a purine nucleobase + 2-deoxy-alpha-D-ribose 1-phosphate</text>
        <dbReference type="Rhea" id="RHEA:36431"/>
        <dbReference type="ChEBI" id="CHEBI:26386"/>
        <dbReference type="ChEBI" id="CHEBI:43474"/>
        <dbReference type="ChEBI" id="CHEBI:57259"/>
        <dbReference type="ChEBI" id="CHEBI:142361"/>
        <dbReference type="EC" id="2.4.2.1"/>
    </reaction>
</comment>
<dbReference type="GO" id="GO:0005737">
    <property type="term" value="C:cytoplasm"/>
    <property type="evidence" value="ECO:0007669"/>
    <property type="project" value="TreeGrafter"/>
</dbReference>
<feature type="binding site" evidence="8">
    <location>
        <position position="233"/>
    </location>
    <ligand>
        <name>a purine D-ribonucleoside</name>
        <dbReference type="ChEBI" id="CHEBI:142355"/>
    </ligand>
</feature>
<dbReference type="SUPFAM" id="SSF53167">
    <property type="entry name" value="Purine and uridine phosphorylases"/>
    <property type="match status" value="1"/>
</dbReference>
<evidence type="ECO:0000256" key="7">
    <source>
        <dbReference type="PIRNR" id="PIRNR000477"/>
    </source>
</evidence>
<keyword evidence="12" id="KW-1185">Reference proteome</keyword>
<dbReference type="Proteomes" id="UP000295515">
    <property type="component" value="Unassembled WGS sequence"/>
</dbReference>
<accession>A0A4R3YYT4</accession>